<dbReference type="EMBL" id="UYWX01002683">
    <property type="protein sequence ID" value="VDM22923.1"/>
    <property type="molecule type" value="Genomic_DNA"/>
</dbReference>
<keyword evidence="2" id="KW-1185">Reference proteome</keyword>
<accession>A0A0R3WS61</accession>
<protein>
    <submittedName>
        <fullName evidence="3">DUF5641 domain-containing protein</fullName>
    </submittedName>
</protein>
<dbReference type="AlphaFoldDB" id="A0A0R3WS61"/>
<reference evidence="3" key="1">
    <citation type="submission" date="2017-02" db="UniProtKB">
        <authorList>
            <consortium name="WormBaseParasite"/>
        </authorList>
    </citation>
    <scope>IDENTIFICATION</scope>
</reference>
<organism evidence="3">
    <name type="scientific">Hydatigena taeniaeformis</name>
    <name type="common">Feline tapeworm</name>
    <name type="synonym">Taenia taeniaeformis</name>
    <dbReference type="NCBI Taxonomy" id="6205"/>
    <lineage>
        <taxon>Eukaryota</taxon>
        <taxon>Metazoa</taxon>
        <taxon>Spiralia</taxon>
        <taxon>Lophotrochozoa</taxon>
        <taxon>Platyhelminthes</taxon>
        <taxon>Cestoda</taxon>
        <taxon>Eucestoda</taxon>
        <taxon>Cyclophyllidea</taxon>
        <taxon>Taeniidae</taxon>
        <taxon>Hydatigera</taxon>
    </lineage>
</organism>
<dbReference type="Proteomes" id="UP000274429">
    <property type="component" value="Unassembled WGS sequence"/>
</dbReference>
<evidence type="ECO:0000313" key="2">
    <source>
        <dbReference type="Proteomes" id="UP000274429"/>
    </source>
</evidence>
<reference evidence="1 2" key="2">
    <citation type="submission" date="2018-11" db="EMBL/GenBank/DDBJ databases">
        <authorList>
            <consortium name="Pathogen Informatics"/>
        </authorList>
    </citation>
    <scope>NUCLEOTIDE SEQUENCE [LARGE SCALE GENOMIC DNA]</scope>
</reference>
<dbReference type="WBParaSite" id="TTAC_0000360101-mRNA-1">
    <property type="protein sequence ID" value="TTAC_0000360101-mRNA-1"/>
    <property type="gene ID" value="TTAC_0000360101"/>
</dbReference>
<evidence type="ECO:0000313" key="3">
    <source>
        <dbReference type="WBParaSite" id="TTAC_0000360101-mRNA-1"/>
    </source>
</evidence>
<evidence type="ECO:0000313" key="1">
    <source>
        <dbReference type="EMBL" id="VDM22923.1"/>
    </source>
</evidence>
<gene>
    <name evidence="1" type="ORF">TTAC_LOCUS3586</name>
</gene>
<name>A0A0R3WS61_HYDTA</name>
<sequence length="140" mass="15456">MLGDDNTSTDRHVGVVVDGGEHVCELLREDHTGRVRDVTIQLVSKSSSSRCNSLHTHSLIHPSIHPSILKGSTLVLRGPRGMECEEESGGGREPHLREMRSIQHQGGCWWCKVEVGRWAWVPARRPTSTDVSAFLSHSSA</sequence>
<proteinExistence type="predicted"/>